<dbReference type="PANTHER" id="PTHR42923">
    <property type="entry name" value="PROTOPORPHYRINOGEN OXIDASE"/>
    <property type="match status" value="1"/>
</dbReference>
<evidence type="ECO:0000259" key="4">
    <source>
        <dbReference type="Pfam" id="PF01593"/>
    </source>
</evidence>
<dbReference type="InterPro" id="IPR050464">
    <property type="entry name" value="Zeta_carotene_desat/Oxidored"/>
</dbReference>
<accession>A0A0J6BQ46</accession>
<reference evidence="6 7" key="1">
    <citation type="submission" date="2015-09" db="EMBL/GenBank/DDBJ databases">
        <authorList>
            <person name="Jackson K.R."/>
            <person name="Lunt B.L."/>
            <person name="Fisher J.N.B."/>
            <person name="Gardner A.V."/>
            <person name="Bailey M.E."/>
            <person name="Deus L.M."/>
            <person name="Earl A.S."/>
            <person name="Gibby P.D."/>
            <person name="Hartmann K.A."/>
            <person name="Liu J.E."/>
            <person name="Manci A.M."/>
            <person name="Nielsen D.A."/>
            <person name="Solomon M.B."/>
            <person name="Breakwell D.P."/>
            <person name="Burnett S.H."/>
            <person name="Grose J.H."/>
        </authorList>
    </citation>
    <scope>NUCLEOTIDE SEQUENCE [LARGE SCALE GENOMIC DNA]</scope>
    <source>
        <strain evidence="6 7">2789STDY5608636</strain>
    </source>
</reference>
<dbReference type="InterPro" id="IPR002937">
    <property type="entry name" value="Amino_oxidase"/>
</dbReference>
<dbReference type="InterPro" id="IPR017830">
    <property type="entry name" value="SQase_HpnE"/>
</dbReference>
<protein>
    <submittedName>
        <fullName evidence="5">Amine oxidoreductase</fullName>
    </submittedName>
    <submittedName>
        <fullName evidence="6">Uncharacterized conserved protein</fullName>
    </submittedName>
</protein>
<feature type="binding site" evidence="3">
    <location>
        <begin position="30"/>
        <end position="31"/>
    </location>
    <ligand>
        <name>FAD</name>
        <dbReference type="ChEBI" id="CHEBI:57692"/>
    </ligand>
</feature>
<evidence type="ECO:0000256" key="3">
    <source>
        <dbReference type="PIRSR" id="PIRSR601613-1"/>
    </source>
</evidence>
<dbReference type="GO" id="GO:0016491">
    <property type="term" value="F:oxidoreductase activity"/>
    <property type="evidence" value="ECO:0007669"/>
    <property type="project" value="UniProtKB-KW"/>
</dbReference>
<keyword evidence="8" id="KW-1185">Reference proteome</keyword>
<evidence type="ECO:0000313" key="6">
    <source>
        <dbReference type="EMBL" id="CUJ17958.1"/>
    </source>
</evidence>
<organism evidence="6 7">
    <name type="scientific">Bordetella pseudohinzii</name>
    <dbReference type="NCBI Taxonomy" id="1331258"/>
    <lineage>
        <taxon>Bacteria</taxon>
        <taxon>Pseudomonadati</taxon>
        <taxon>Pseudomonadota</taxon>
        <taxon>Betaproteobacteria</taxon>
        <taxon>Burkholderiales</taxon>
        <taxon>Alcaligenaceae</taxon>
        <taxon>Bordetella</taxon>
    </lineage>
</organism>
<evidence type="ECO:0000313" key="5">
    <source>
        <dbReference type="EMBL" id="ANY17073.1"/>
    </source>
</evidence>
<reference evidence="5 8" key="2">
    <citation type="submission" date="2016-07" db="EMBL/GenBank/DDBJ databases">
        <title>Complete genome sequences of Bordetella pseudohinzii.</title>
        <authorList>
            <person name="Spilker T."/>
            <person name="Darrah R."/>
            <person name="LiPuma J.J."/>
        </authorList>
    </citation>
    <scope>NUCLEOTIDE SEQUENCE [LARGE SCALE GENOMIC DNA]</scope>
    <source>
        <strain evidence="5 8">HI4681</strain>
    </source>
</reference>
<dbReference type="KEGG" id="bpdz:BBN53_15035"/>
<dbReference type="EMBL" id="CYTV01000021">
    <property type="protein sequence ID" value="CUJ17958.1"/>
    <property type="molecule type" value="Genomic_DNA"/>
</dbReference>
<evidence type="ECO:0000313" key="7">
    <source>
        <dbReference type="Proteomes" id="UP000053096"/>
    </source>
</evidence>
<evidence type="ECO:0000256" key="1">
    <source>
        <dbReference type="ARBA" id="ARBA00001974"/>
    </source>
</evidence>
<gene>
    <name evidence="5" type="ORF">BBN53_15035</name>
    <name evidence="6" type="ORF">ERS370011_04145</name>
</gene>
<sequence>MKVAVIGAGWAGLAAAAALREADAKVTVFEAGRTPGGRARRVVHPAFGADLDNGQHVMLGAYAETLALMRRLGRNPDALLMRRPLRLASLDRQFLLSAPPLPAPLHAAAGLLLARGLRLGDKVAALRLIRALRHCHWQPPRDWTVASLLDYHAQPEAVVRNIWGPLCLAALNTPLVQASASLFAAVLRDTLAGHRRNSDVLLPCVDLSALWPDVIALQVKMRYGDTVRRLQPSATGVDVNDERFDAAVVAVPPAIAARLLGNALRASQSPGLLRALQAFEYEPIATLNLRLAAPWSLPEPMMMLREDISRGQAGQWLFDRARLTGKSKTGELALVCSAAATLANMERQDAIDALVGQIEEQAARAGLPPLPAIEVAELFIEKRATFAALPKLSRPLNSTPWPNLALAGDWTDTGYPGVLEGAVRSGLAAARVLLAAGPA</sequence>
<evidence type="ECO:0000313" key="8">
    <source>
        <dbReference type="Proteomes" id="UP000092950"/>
    </source>
</evidence>
<evidence type="ECO:0000256" key="2">
    <source>
        <dbReference type="ARBA" id="ARBA00023002"/>
    </source>
</evidence>
<proteinExistence type="predicted"/>
<dbReference type="Gene3D" id="3.50.50.60">
    <property type="entry name" value="FAD/NAD(P)-binding domain"/>
    <property type="match status" value="1"/>
</dbReference>
<dbReference type="AlphaFoldDB" id="A0A0J6BQ46"/>
<dbReference type="PRINTS" id="PR00757">
    <property type="entry name" value="AMINEOXDASEF"/>
</dbReference>
<dbReference type="PANTHER" id="PTHR42923:SF47">
    <property type="entry name" value="BLR3003 PROTEIN"/>
    <property type="match status" value="1"/>
</dbReference>
<dbReference type="InterPro" id="IPR001613">
    <property type="entry name" value="Flavin_amine_oxidase"/>
</dbReference>
<accession>A0A0M7I427</accession>
<dbReference type="EMBL" id="CP016440">
    <property type="protein sequence ID" value="ANY17073.1"/>
    <property type="molecule type" value="Genomic_DNA"/>
</dbReference>
<dbReference type="SUPFAM" id="SSF51905">
    <property type="entry name" value="FAD/NAD(P)-binding domain"/>
    <property type="match status" value="1"/>
</dbReference>
<comment type="cofactor">
    <cofactor evidence="1">
        <name>FAD</name>
        <dbReference type="ChEBI" id="CHEBI:57692"/>
    </cofactor>
</comment>
<dbReference type="Pfam" id="PF01593">
    <property type="entry name" value="Amino_oxidase"/>
    <property type="match status" value="1"/>
</dbReference>
<dbReference type="Proteomes" id="UP000053096">
    <property type="component" value="Unassembled WGS sequence"/>
</dbReference>
<feature type="domain" description="Amine oxidase" evidence="4">
    <location>
        <begin position="11"/>
        <end position="434"/>
    </location>
</feature>
<dbReference type="Proteomes" id="UP000092950">
    <property type="component" value="Chromosome"/>
</dbReference>
<dbReference type="RefSeq" id="WP_043214550.1">
    <property type="nucleotide sequence ID" value="NZ_CAJGUP010000215.1"/>
</dbReference>
<dbReference type="OrthoDB" id="7849608at2"/>
<name>A0A0J6BQ46_9BORD</name>
<dbReference type="InterPro" id="IPR036188">
    <property type="entry name" value="FAD/NAD-bd_sf"/>
</dbReference>
<dbReference type="NCBIfam" id="TIGR03467">
    <property type="entry name" value="HpnE"/>
    <property type="match status" value="1"/>
</dbReference>
<keyword evidence="2" id="KW-0560">Oxidoreductase</keyword>